<keyword evidence="4 7" id="KW-0472">Membrane</keyword>
<dbReference type="AlphaFoldDB" id="A0AAJ0F0V0"/>
<evidence type="ECO:0000256" key="6">
    <source>
        <dbReference type="SAM" id="MobiDB-lite"/>
    </source>
</evidence>
<feature type="transmembrane region" description="Helical" evidence="7">
    <location>
        <begin position="225"/>
        <end position="247"/>
    </location>
</feature>
<evidence type="ECO:0000313" key="10">
    <source>
        <dbReference type="Proteomes" id="UP001239445"/>
    </source>
</evidence>
<feature type="transmembrane region" description="Helical" evidence="7">
    <location>
        <begin position="107"/>
        <end position="131"/>
    </location>
</feature>
<feature type="transmembrane region" description="Helical" evidence="7">
    <location>
        <begin position="143"/>
        <end position="168"/>
    </location>
</feature>
<comment type="caution">
    <text evidence="9">The sequence shown here is derived from an EMBL/GenBank/DDBJ whole genome shotgun (WGS) entry which is preliminary data.</text>
</comment>
<evidence type="ECO:0000256" key="1">
    <source>
        <dbReference type="ARBA" id="ARBA00004141"/>
    </source>
</evidence>
<comment type="similarity">
    <text evidence="5">Belongs to the SAT4 family.</text>
</comment>
<evidence type="ECO:0000259" key="8">
    <source>
        <dbReference type="Pfam" id="PF20684"/>
    </source>
</evidence>
<gene>
    <name evidence="9" type="ORF">QBC47DRAFT_393605</name>
</gene>
<evidence type="ECO:0000256" key="2">
    <source>
        <dbReference type="ARBA" id="ARBA00022692"/>
    </source>
</evidence>
<name>A0AAJ0F0V0_9PEZI</name>
<dbReference type="EMBL" id="MU839846">
    <property type="protein sequence ID" value="KAK1750506.1"/>
    <property type="molecule type" value="Genomic_DNA"/>
</dbReference>
<proteinExistence type="inferred from homology"/>
<feature type="compositionally biased region" description="Polar residues" evidence="6">
    <location>
        <begin position="300"/>
        <end position="327"/>
    </location>
</feature>
<feature type="compositionally biased region" description="Basic and acidic residues" evidence="6">
    <location>
        <begin position="328"/>
        <end position="339"/>
    </location>
</feature>
<feature type="region of interest" description="Disordered" evidence="6">
    <location>
        <begin position="298"/>
        <end position="408"/>
    </location>
</feature>
<dbReference type="InterPro" id="IPR049326">
    <property type="entry name" value="Rhodopsin_dom_fungi"/>
</dbReference>
<keyword evidence="2 7" id="KW-0812">Transmembrane</keyword>
<evidence type="ECO:0000256" key="4">
    <source>
        <dbReference type="ARBA" id="ARBA00023136"/>
    </source>
</evidence>
<dbReference type="PANTHER" id="PTHR33048:SF47">
    <property type="entry name" value="INTEGRAL MEMBRANE PROTEIN-RELATED"/>
    <property type="match status" value="1"/>
</dbReference>
<accession>A0AAJ0F0V0</accession>
<dbReference type="GO" id="GO:0016020">
    <property type="term" value="C:membrane"/>
    <property type="evidence" value="ECO:0007669"/>
    <property type="project" value="UniProtKB-SubCell"/>
</dbReference>
<sequence length="408" mass="44899">MAPLGFDDIPAMQPPAGQVSNFVDPPSLHPIVFGVGLSTMILMVTALGIRIFTKAVLMKAVRAEEYFAIVGTIGIITWDSIFIGVSADGFSRHLWDVRITSVPHLSYLSYLAEITNAPTMFLAKCSILFQLRRLFCPDGTRNSTFWAIHGLVFVCAAYYTSAIFTFVFQCMPREKTWNPLLEGHCINVSAAIVVQGAVNLVLDVGILIVPFWAVWRLRLPMKRKLGISAVFGVGILTCIIAGIGVAFRLPLIYDKDPDLTYLITKVGIWTMVEYCGTIVVGCMMSFPRFFLYLRGREPTSAASGPRSRQSNPVRPGTKQSGAAPTNNIHHDDHPKKTSVENDDVGSIGLALSTSESSSDDHGHPPSIEMEDSTSWQRRRERESHPDTLMEEGTCGVDSDWSPLSTPTK</sequence>
<keyword evidence="3 7" id="KW-1133">Transmembrane helix</keyword>
<evidence type="ECO:0000256" key="5">
    <source>
        <dbReference type="ARBA" id="ARBA00038359"/>
    </source>
</evidence>
<feature type="transmembrane region" description="Helical" evidence="7">
    <location>
        <begin position="188"/>
        <end position="213"/>
    </location>
</feature>
<evidence type="ECO:0000313" key="9">
    <source>
        <dbReference type="EMBL" id="KAK1750506.1"/>
    </source>
</evidence>
<feature type="transmembrane region" description="Helical" evidence="7">
    <location>
        <begin position="31"/>
        <end position="53"/>
    </location>
</feature>
<feature type="compositionally biased region" description="Basic and acidic residues" evidence="6">
    <location>
        <begin position="377"/>
        <end position="387"/>
    </location>
</feature>
<comment type="subcellular location">
    <subcellularLocation>
        <location evidence="1">Membrane</location>
        <topology evidence="1">Multi-pass membrane protein</topology>
    </subcellularLocation>
</comment>
<dbReference type="Pfam" id="PF20684">
    <property type="entry name" value="Fung_rhodopsin"/>
    <property type="match status" value="1"/>
</dbReference>
<reference evidence="9" key="1">
    <citation type="submission" date="2023-06" db="EMBL/GenBank/DDBJ databases">
        <title>Genome-scale phylogeny and comparative genomics of the fungal order Sordariales.</title>
        <authorList>
            <consortium name="Lawrence Berkeley National Laboratory"/>
            <person name="Hensen N."/>
            <person name="Bonometti L."/>
            <person name="Westerberg I."/>
            <person name="Brannstrom I.O."/>
            <person name="Guillou S."/>
            <person name="Cros-Aarteil S."/>
            <person name="Calhoun S."/>
            <person name="Haridas S."/>
            <person name="Kuo A."/>
            <person name="Mondo S."/>
            <person name="Pangilinan J."/>
            <person name="Riley R."/>
            <person name="Labutti K."/>
            <person name="Andreopoulos B."/>
            <person name="Lipzen A."/>
            <person name="Chen C."/>
            <person name="Yanf M."/>
            <person name="Daum C."/>
            <person name="Ng V."/>
            <person name="Clum A."/>
            <person name="Steindorff A."/>
            <person name="Ohm R."/>
            <person name="Martin F."/>
            <person name="Silar P."/>
            <person name="Natvig D."/>
            <person name="Lalanne C."/>
            <person name="Gautier V."/>
            <person name="Ament-Velasquez S.L."/>
            <person name="Kruys A."/>
            <person name="Hutchinson M.I."/>
            <person name="Powell A.J."/>
            <person name="Barry K."/>
            <person name="Miller A.N."/>
            <person name="Grigoriev I.V."/>
            <person name="Debuchy R."/>
            <person name="Gladieux P."/>
            <person name="Thoren M.H."/>
            <person name="Johannesson H."/>
        </authorList>
    </citation>
    <scope>NUCLEOTIDE SEQUENCE</scope>
    <source>
        <strain evidence="9">PSN4</strain>
    </source>
</reference>
<organism evidence="9 10">
    <name type="scientific">Echria macrotheca</name>
    <dbReference type="NCBI Taxonomy" id="438768"/>
    <lineage>
        <taxon>Eukaryota</taxon>
        <taxon>Fungi</taxon>
        <taxon>Dikarya</taxon>
        <taxon>Ascomycota</taxon>
        <taxon>Pezizomycotina</taxon>
        <taxon>Sordariomycetes</taxon>
        <taxon>Sordariomycetidae</taxon>
        <taxon>Sordariales</taxon>
        <taxon>Schizotheciaceae</taxon>
        <taxon>Echria</taxon>
    </lineage>
</organism>
<evidence type="ECO:0000256" key="7">
    <source>
        <dbReference type="SAM" id="Phobius"/>
    </source>
</evidence>
<protein>
    <recommendedName>
        <fullName evidence="8">Rhodopsin domain-containing protein</fullName>
    </recommendedName>
</protein>
<evidence type="ECO:0000256" key="3">
    <source>
        <dbReference type="ARBA" id="ARBA00022989"/>
    </source>
</evidence>
<keyword evidence="10" id="KW-1185">Reference proteome</keyword>
<feature type="transmembrane region" description="Helical" evidence="7">
    <location>
        <begin position="267"/>
        <end position="286"/>
    </location>
</feature>
<dbReference type="InterPro" id="IPR052337">
    <property type="entry name" value="SAT4-like"/>
</dbReference>
<feature type="domain" description="Rhodopsin" evidence="8">
    <location>
        <begin position="49"/>
        <end position="286"/>
    </location>
</feature>
<dbReference type="PANTHER" id="PTHR33048">
    <property type="entry name" value="PTH11-LIKE INTEGRAL MEMBRANE PROTEIN (AFU_ORTHOLOGUE AFUA_5G11245)"/>
    <property type="match status" value="1"/>
</dbReference>
<dbReference type="Proteomes" id="UP001239445">
    <property type="component" value="Unassembled WGS sequence"/>
</dbReference>
<feature type="transmembrane region" description="Helical" evidence="7">
    <location>
        <begin position="65"/>
        <end position="87"/>
    </location>
</feature>